<sequence length="453" mass="50116">MGGERSEMITNIRDLIEHWTETNDLMRIQKEVDPVFELGAVVNHLKGRQPMIFEKVKGYDVPMVAGFGGDRERMADSMGIRAPEIVPRLIQSIVQPIATRSRSTGPVQENVILEPEELDDLFPVCQYHAEDSGTYYVSGVLVVKDLSGKKRYTSIRRMQYLGGNRTNILITSPELMDQYRQIEARGEPMEVAVMFGVIPAVVLSSQVSSHLYHTDKLDIAGALVGSPLDVVACQTVDLDVLAEAEVVFEGRMLPIEREMEGPFGELGHYYGGEAPQPVVEISAITYRNQPVWQTIFPSSHEEKLPMALVREATLLSTVRQVVPGVKDVHITLPAVARCHAIIQIEKRHEGDGKQALLAAFASDKDLKHAVVVNQDVDIWDPADVEWAIATRVQADRDVFIVSGANGSPLEASHNLRGLSAKMGLDATYPLQEAKAFRRTSIPGAENIDLSQYV</sequence>
<dbReference type="AlphaFoldDB" id="A0A235BA12"/>
<comment type="caution">
    <text evidence="5">The sequence shown here is derived from an EMBL/GenBank/DDBJ whole genome shotgun (WGS) entry which is preliminary data.</text>
</comment>
<evidence type="ECO:0000313" key="5">
    <source>
        <dbReference type="EMBL" id="OYD09106.1"/>
    </source>
</evidence>
<proteinExistence type="inferred from homology"/>
<evidence type="ECO:0000256" key="1">
    <source>
        <dbReference type="ARBA" id="ARBA00010021"/>
    </source>
</evidence>
<dbReference type="InterPro" id="IPR002830">
    <property type="entry name" value="UbiD"/>
</dbReference>
<dbReference type="Pfam" id="PF20695">
    <property type="entry name" value="UbiD_N"/>
    <property type="match status" value="1"/>
</dbReference>
<evidence type="ECO:0000259" key="2">
    <source>
        <dbReference type="Pfam" id="PF01977"/>
    </source>
</evidence>
<reference evidence="5 6" key="1">
    <citation type="submission" date="2017-07" db="EMBL/GenBank/DDBJ databases">
        <title>The genome sequence of Paludifilum halophilum highlights mechanisms for microbial adaptation to high salt environemnts.</title>
        <authorList>
            <person name="Belbahri L."/>
        </authorList>
    </citation>
    <scope>NUCLEOTIDE SEQUENCE [LARGE SCALE GENOMIC DNA]</scope>
    <source>
        <strain evidence="5 6">DSM 102817</strain>
    </source>
</reference>
<evidence type="ECO:0000313" key="6">
    <source>
        <dbReference type="Proteomes" id="UP000215459"/>
    </source>
</evidence>
<dbReference type="EMBL" id="NOWF01000002">
    <property type="protein sequence ID" value="OYD09106.1"/>
    <property type="molecule type" value="Genomic_DNA"/>
</dbReference>
<dbReference type="NCBIfam" id="TIGR00148">
    <property type="entry name" value="UbiD family decarboxylase"/>
    <property type="match status" value="1"/>
</dbReference>
<dbReference type="GO" id="GO:0016831">
    <property type="term" value="F:carboxy-lyase activity"/>
    <property type="evidence" value="ECO:0007669"/>
    <property type="project" value="InterPro"/>
</dbReference>
<dbReference type="SUPFAM" id="SSF143968">
    <property type="entry name" value="UbiD C-terminal domain-like"/>
    <property type="match status" value="1"/>
</dbReference>
<gene>
    <name evidence="5" type="ORF">CHM34_04900</name>
</gene>
<evidence type="ECO:0000259" key="4">
    <source>
        <dbReference type="Pfam" id="PF20696"/>
    </source>
</evidence>
<dbReference type="Proteomes" id="UP000215459">
    <property type="component" value="Unassembled WGS sequence"/>
</dbReference>
<feature type="domain" description="3-octaprenyl-4-hydroxybenzoate carboxy-lyase-like C-terminal" evidence="4">
    <location>
        <begin position="306"/>
        <end position="426"/>
    </location>
</feature>
<dbReference type="Pfam" id="PF20696">
    <property type="entry name" value="UbiD_C"/>
    <property type="match status" value="1"/>
</dbReference>
<comment type="similarity">
    <text evidence="1">Belongs to the UbiD family.</text>
</comment>
<dbReference type="Pfam" id="PF01977">
    <property type="entry name" value="UbiD"/>
    <property type="match status" value="1"/>
</dbReference>
<dbReference type="Gene3D" id="3.40.1670.10">
    <property type="entry name" value="UbiD C-terminal domain-like"/>
    <property type="match status" value="1"/>
</dbReference>
<feature type="domain" description="3-octaprenyl-4-hydroxybenzoate carboxy-lyase-like N-terminal" evidence="3">
    <location>
        <begin position="19"/>
        <end position="92"/>
    </location>
</feature>
<dbReference type="OrthoDB" id="9809841at2"/>
<evidence type="ECO:0000259" key="3">
    <source>
        <dbReference type="Pfam" id="PF20695"/>
    </source>
</evidence>
<organism evidence="5 6">
    <name type="scientific">Paludifilum halophilum</name>
    <dbReference type="NCBI Taxonomy" id="1642702"/>
    <lineage>
        <taxon>Bacteria</taxon>
        <taxon>Bacillati</taxon>
        <taxon>Bacillota</taxon>
        <taxon>Bacilli</taxon>
        <taxon>Bacillales</taxon>
        <taxon>Thermoactinomycetaceae</taxon>
        <taxon>Paludifilum</taxon>
    </lineage>
</organism>
<protein>
    <submittedName>
        <fullName evidence="5">3-octaprenyl-4-hydroxybenzoate carboxy-lyase</fullName>
    </submittedName>
</protein>
<dbReference type="InterPro" id="IPR049383">
    <property type="entry name" value="UbiD-like_N"/>
</dbReference>
<keyword evidence="5" id="KW-0456">Lyase</keyword>
<dbReference type="GO" id="GO:0005737">
    <property type="term" value="C:cytoplasm"/>
    <property type="evidence" value="ECO:0007669"/>
    <property type="project" value="TreeGrafter"/>
</dbReference>
<dbReference type="PANTHER" id="PTHR30108">
    <property type="entry name" value="3-OCTAPRENYL-4-HYDROXYBENZOATE CARBOXY-LYASE-RELATED"/>
    <property type="match status" value="1"/>
</dbReference>
<name>A0A235BA12_9BACL</name>
<accession>A0A235BA12</accession>
<dbReference type="InterPro" id="IPR049381">
    <property type="entry name" value="UbiD-like_C"/>
</dbReference>
<dbReference type="PANTHER" id="PTHR30108:SF21">
    <property type="entry name" value="4-HYDROXYBENZOATE DECARBOXYLASE"/>
    <property type="match status" value="1"/>
</dbReference>
<feature type="domain" description="3-octaprenyl-4-hydroxybenzoate carboxy-lyase-like Rift-related" evidence="2">
    <location>
        <begin position="101"/>
        <end position="298"/>
    </location>
</feature>
<dbReference type="SUPFAM" id="SSF50475">
    <property type="entry name" value="FMN-binding split barrel"/>
    <property type="match status" value="1"/>
</dbReference>
<keyword evidence="6" id="KW-1185">Reference proteome</keyword>
<dbReference type="InterPro" id="IPR048304">
    <property type="entry name" value="UbiD_Rift_dom"/>
</dbReference>